<gene>
    <name evidence="2" type="ORF">ACHAWU_001822</name>
</gene>
<name>A0ABD3MDT2_9STRA</name>
<evidence type="ECO:0000313" key="2">
    <source>
        <dbReference type="EMBL" id="KAL3761033.1"/>
    </source>
</evidence>
<dbReference type="EMBL" id="JALLBG020000162">
    <property type="protein sequence ID" value="KAL3761033.1"/>
    <property type="molecule type" value="Genomic_DNA"/>
</dbReference>
<dbReference type="AlphaFoldDB" id="A0ABD3MDT2"/>
<keyword evidence="1" id="KW-1133">Transmembrane helix</keyword>
<evidence type="ECO:0000313" key="3">
    <source>
        <dbReference type="Proteomes" id="UP001530293"/>
    </source>
</evidence>
<sequence length="134" mass="14519">MPPHTLNNNGKSPIIVTLVCSCILTAAFIAAGVIFLAFPTTAIHLLYPCLANIEDQATAAQSPQLSSLPLLDDVIRMAGACFLAISVSSLGILAHLLLCNQHGSGIDKESRDTFFLRTLFCIQGEFGYYRLFHH</sequence>
<protein>
    <submittedName>
        <fullName evidence="2">Uncharacterized protein</fullName>
    </submittedName>
</protein>
<feature type="transmembrane region" description="Helical" evidence="1">
    <location>
        <begin position="74"/>
        <end position="98"/>
    </location>
</feature>
<comment type="caution">
    <text evidence="2">The sequence shown here is derived from an EMBL/GenBank/DDBJ whole genome shotgun (WGS) entry which is preliminary data.</text>
</comment>
<accession>A0ABD3MDT2</accession>
<keyword evidence="3" id="KW-1185">Reference proteome</keyword>
<proteinExistence type="predicted"/>
<keyword evidence="1" id="KW-0472">Membrane</keyword>
<keyword evidence="1" id="KW-0812">Transmembrane</keyword>
<reference evidence="2 3" key="1">
    <citation type="submission" date="2024-10" db="EMBL/GenBank/DDBJ databases">
        <title>Updated reference genomes for cyclostephanoid diatoms.</title>
        <authorList>
            <person name="Roberts W.R."/>
            <person name="Alverson A.J."/>
        </authorList>
    </citation>
    <scope>NUCLEOTIDE SEQUENCE [LARGE SCALE GENOMIC DNA]</scope>
    <source>
        <strain evidence="2 3">AJA232-27</strain>
    </source>
</reference>
<organism evidence="2 3">
    <name type="scientific">Discostella pseudostelligera</name>
    <dbReference type="NCBI Taxonomy" id="259834"/>
    <lineage>
        <taxon>Eukaryota</taxon>
        <taxon>Sar</taxon>
        <taxon>Stramenopiles</taxon>
        <taxon>Ochrophyta</taxon>
        <taxon>Bacillariophyta</taxon>
        <taxon>Coscinodiscophyceae</taxon>
        <taxon>Thalassiosirophycidae</taxon>
        <taxon>Stephanodiscales</taxon>
        <taxon>Stephanodiscaceae</taxon>
        <taxon>Discostella</taxon>
    </lineage>
</organism>
<dbReference type="Proteomes" id="UP001530293">
    <property type="component" value="Unassembled WGS sequence"/>
</dbReference>
<feature type="transmembrane region" description="Helical" evidence="1">
    <location>
        <begin position="12"/>
        <end position="38"/>
    </location>
</feature>
<evidence type="ECO:0000256" key="1">
    <source>
        <dbReference type="SAM" id="Phobius"/>
    </source>
</evidence>